<evidence type="ECO:0000256" key="4">
    <source>
        <dbReference type="PROSITE-ProRule" id="PRU00169"/>
    </source>
</evidence>
<dbReference type="GO" id="GO:0000976">
    <property type="term" value="F:transcription cis-regulatory region binding"/>
    <property type="evidence" value="ECO:0007669"/>
    <property type="project" value="TreeGrafter"/>
</dbReference>
<proteinExistence type="predicted"/>
<dbReference type="PANTHER" id="PTHR48111">
    <property type="entry name" value="REGULATOR OF RPOS"/>
    <property type="match status" value="1"/>
</dbReference>
<feature type="domain" description="OmpR/PhoB-type" evidence="7">
    <location>
        <begin position="124"/>
        <end position="218"/>
    </location>
</feature>
<comment type="caution">
    <text evidence="8">The sequence shown here is derived from an EMBL/GenBank/DDBJ whole genome shotgun (WGS) entry which is preliminary data.</text>
</comment>
<dbReference type="AlphaFoldDB" id="A0A7W5FWP8"/>
<dbReference type="Proteomes" id="UP000541535">
    <property type="component" value="Unassembled WGS sequence"/>
</dbReference>
<dbReference type="SUPFAM" id="SSF52172">
    <property type="entry name" value="CheY-like"/>
    <property type="match status" value="1"/>
</dbReference>
<evidence type="ECO:0000256" key="1">
    <source>
        <dbReference type="ARBA" id="ARBA00023015"/>
    </source>
</evidence>
<keyword evidence="4" id="KW-0597">Phosphoprotein</keyword>
<dbReference type="PROSITE" id="PS51755">
    <property type="entry name" value="OMPR_PHOB"/>
    <property type="match status" value="1"/>
</dbReference>
<evidence type="ECO:0000259" key="6">
    <source>
        <dbReference type="PROSITE" id="PS50110"/>
    </source>
</evidence>
<evidence type="ECO:0000256" key="5">
    <source>
        <dbReference type="PROSITE-ProRule" id="PRU01091"/>
    </source>
</evidence>
<evidence type="ECO:0000259" key="7">
    <source>
        <dbReference type="PROSITE" id="PS51755"/>
    </source>
</evidence>
<keyword evidence="2 5" id="KW-0238">DNA-binding</keyword>
<dbReference type="InterPro" id="IPR001867">
    <property type="entry name" value="OmpR/PhoB-type_DNA-bd"/>
</dbReference>
<evidence type="ECO:0000256" key="3">
    <source>
        <dbReference type="ARBA" id="ARBA00023163"/>
    </source>
</evidence>
<dbReference type="InterPro" id="IPR039420">
    <property type="entry name" value="WalR-like"/>
</dbReference>
<dbReference type="Gene3D" id="1.10.10.10">
    <property type="entry name" value="Winged helix-like DNA-binding domain superfamily/Winged helix DNA-binding domain"/>
    <property type="match status" value="1"/>
</dbReference>
<dbReference type="PANTHER" id="PTHR48111:SF67">
    <property type="entry name" value="TRANSCRIPTIONAL REGULATORY PROTEIN TCTD"/>
    <property type="match status" value="1"/>
</dbReference>
<accession>A0A7W5FWP8</accession>
<dbReference type="InterPro" id="IPR036388">
    <property type="entry name" value="WH-like_DNA-bd_sf"/>
</dbReference>
<dbReference type="RefSeq" id="WP_183443924.1">
    <property type="nucleotide sequence ID" value="NZ_JACHXD010000026.1"/>
</dbReference>
<dbReference type="Gene3D" id="3.40.50.2300">
    <property type="match status" value="1"/>
</dbReference>
<sequence>MKILLIEDDLDLGNGVRIALADQGMEVVWVRRLEDASYQLASESCDLILLDLGLPDGDGLTLLNRLRRERQDLPVLILSARDTLPDRLRGLDSGADDYLVKPFELAELLSRVRALARRSYGFDGATLELRGLSLHTPTRRAAVHGRPLDLTASEYVLLKTLMMRVDRVVTRRSLEEQALPGAQANASNSLDVHMANLRRKIGEGYVRTVRGVGYVIDQQAPVGGNAK</sequence>
<dbReference type="GO" id="GO:0006355">
    <property type="term" value="P:regulation of DNA-templated transcription"/>
    <property type="evidence" value="ECO:0007669"/>
    <property type="project" value="InterPro"/>
</dbReference>
<keyword evidence="3" id="KW-0804">Transcription</keyword>
<feature type="DNA-binding region" description="OmpR/PhoB-type" evidence="5">
    <location>
        <begin position="124"/>
        <end position="218"/>
    </location>
</feature>
<dbReference type="Pfam" id="PF00486">
    <property type="entry name" value="Trans_reg_C"/>
    <property type="match status" value="1"/>
</dbReference>
<dbReference type="CDD" id="cd00383">
    <property type="entry name" value="trans_reg_C"/>
    <property type="match status" value="1"/>
</dbReference>
<dbReference type="SMART" id="SM00862">
    <property type="entry name" value="Trans_reg_C"/>
    <property type="match status" value="1"/>
</dbReference>
<dbReference type="GO" id="GO:0005829">
    <property type="term" value="C:cytosol"/>
    <property type="evidence" value="ECO:0007669"/>
    <property type="project" value="TreeGrafter"/>
</dbReference>
<gene>
    <name evidence="8" type="ORF">FHS03_005352</name>
</gene>
<keyword evidence="1" id="KW-0805">Transcription regulation</keyword>
<protein>
    <submittedName>
        <fullName evidence="8">Two-component system response regulator QseB</fullName>
    </submittedName>
</protein>
<dbReference type="GO" id="GO:0000156">
    <property type="term" value="F:phosphorelay response regulator activity"/>
    <property type="evidence" value="ECO:0007669"/>
    <property type="project" value="TreeGrafter"/>
</dbReference>
<dbReference type="SMART" id="SM00448">
    <property type="entry name" value="REC"/>
    <property type="match status" value="1"/>
</dbReference>
<dbReference type="GO" id="GO:0032993">
    <property type="term" value="C:protein-DNA complex"/>
    <property type="evidence" value="ECO:0007669"/>
    <property type="project" value="TreeGrafter"/>
</dbReference>
<name>A0A7W5FWP8_9BURK</name>
<feature type="modified residue" description="4-aspartylphosphate" evidence="4">
    <location>
        <position position="51"/>
    </location>
</feature>
<dbReference type="Gene3D" id="6.10.250.690">
    <property type="match status" value="1"/>
</dbReference>
<dbReference type="EMBL" id="JACHXD010000026">
    <property type="protein sequence ID" value="MBB3122255.1"/>
    <property type="molecule type" value="Genomic_DNA"/>
</dbReference>
<reference evidence="8 9" key="1">
    <citation type="submission" date="2020-08" db="EMBL/GenBank/DDBJ databases">
        <title>Genomic Encyclopedia of Type Strains, Phase III (KMG-III): the genomes of soil and plant-associated and newly described type strains.</title>
        <authorList>
            <person name="Whitman W."/>
        </authorList>
    </citation>
    <scope>NUCLEOTIDE SEQUENCE [LARGE SCALE GENOMIC DNA]</scope>
    <source>
        <strain evidence="8 9">CECT 8897</strain>
    </source>
</reference>
<dbReference type="PROSITE" id="PS50110">
    <property type="entry name" value="RESPONSE_REGULATORY"/>
    <property type="match status" value="1"/>
</dbReference>
<organism evidence="8 9">
    <name type="scientific">Pseudoduganella violacea</name>
    <dbReference type="NCBI Taxonomy" id="1715466"/>
    <lineage>
        <taxon>Bacteria</taxon>
        <taxon>Pseudomonadati</taxon>
        <taxon>Pseudomonadota</taxon>
        <taxon>Betaproteobacteria</taxon>
        <taxon>Burkholderiales</taxon>
        <taxon>Oxalobacteraceae</taxon>
        <taxon>Telluria group</taxon>
        <taxon>Pseudoduganella</taxon>
    </lineage>
</organism>
<feature type="domain" description="Response regulatory" evidence="6">
    <location>
        <begin position="2"/>
        <end position="116"/>
    </location>
</feature>
<dbReference type="Pfam" id="PF00072">
    <property type="entry name" value="Response_reg"/>
    <property type="match status" value="1"/>
</dbReference>
<keyword evidence="9" id="KW-1185">Reference proteome</keyword>
<evidence type="ECO:0000313" key="8">
    <source>
        <dbReference type="EMBL" id="MBB3122255.1"/>
    </source>
</evidence>
<dbReference type="InterPro" id="IPR001789">
    <property type="entry name" value="Sig_transdc_resp-reg_receiver"/>
</dbReference>
<dbReference type="InterPro" id="IPR011006">
    <property type="entry name" value="CheY-like_superfamily"/>
</dbReference>
<dbReference type="CDD" id="cd17624">
    <property type="entry name" value="REC_OmpR_PmrA-like"/>
    <property type="match status" value="1"/>
</dbReference>
<evidence type="ECO:0000313" key="9">
    <source>
        <dbReference type="Proteomes" id="UP000541535"/>
    </source>
</evidence>
<evidence type="ECO:0000256" key="2">
    <source>
        <dbReference type="ARBA" id="ARBA00023125"/>
    </source>
</evidence>